<dbReference type="InterPro" id="IPR050951">
    <property type="entry name" value="Retrovirus_Pol_polyprotein"/>
</dbReference>
<protein>
    <recommendedName>
        <fullName evidence="2">Integrase catalytic domain-containing protein</fullName>
    </recommendedName>
</protein>
<dbReference type="InterPro" id="IPR043128">
    <property type="entry name" value="Rev_trsase/Diguanyl_cyclase"/>
</dbReference>
<dbReference type="InterPro" id="IPR036397">
    <property type="entry name" value="RNaseH_sf"/>
</dbReference>
<comment type="caution">
    <text evidence="3">The sequence shown here is derived from an EMBL/GenBank/DDBJ whole genome shotgun (WGS) entry which is preliminary data.</text>
</comment>
<evidence type="ECO:0000313" key="4">
    <source>
        <dbReference type="Proteomes" id="UP000076858"/>
    </source>
</evidence>
<dbReference type="InterPro" id="IPR001584">
    <property type="entry name" value="Integrase_cat-core"/>
</dbReference>
<feature type="domain" description="Integrase catalytic" evidence="2">
    <location>
        <begin position="495"/>
        <end position="623"/>
    </location>
</feature>
<reference evidence="3 4" key="1">
    <citation type="submission" date="2016-03" db="EMBL/GenBank/DDBJ databases">
        <title>EvidentialGene: Evidence-directed Construction of Genes on Genomes.</title>
        <authorList>
            <person name="Gilbert D.G."/>
            <person name="Choi J.-H."/>
            <person name="Mockaitis K."/>
            <person name="Colbourne J."/>
            <person name="Pfrender M."/>
        </authorList>
    </citation>
    <scope>NUCLEOTIDE SEQUENCE [LARGE SCALE GENOMIC DNA]</scope>
    <source>
        <strain evidence="3 4">Xinb3</strain>
        <tissue evidence="3">Complete organism</tissue>
    </source>
</reference>
<dbReference type="EMBL" id="LRGB01002829">
    <property type="protein sequence ID" value="KZS06199.1"/>
    <property type="molecule type" value="Genomic_DNA"/>
</dbReference>
<dbReference type="InterPro" id="IPR043502">
    <property type="entry name" value="DNA/RNA_pol_sf"/>
</dbReference>
<dbReference type="AlphaFoldDB" id="A0A164NSI1"/>
<dbReference type="Pfam" id="PF17919">
    <property type="entry name" value="RT_RNaseH_2"/>
    <property type="match status" value="1"/>
</dbReference>
<accession>A0A164NSI1</accession>
<keyword evidence="1" id="KW-0511">Multifunctional enzyme</keyword>
<dbReference type="GO" id="GO:0042575">
    <property type="term" value="C:DNA polymerase complex"/>
    <property type="evidence" value="ECO:0007669"/>
    <property type="project" value="UniProtKB-ARBA"/>
</dbReference>
<proteinExistence type="predicted"/>
<organism evidence="3 4">
    <name type="scientific">Daphnia magna</name>
    <dbReference type="NCBI Taxonomy" id="35525"/>
    <lineage>
        <taxon>Eukaryota</taxon>
        <taxon>Metazoa</taxon>
        <taxon>Ecdysozoa</taxon>
        <taxon>Arthropoda</taxon>
        <taxon>Crustacea</taxon>
        <taxon>Branchiopoda</taxon>
        <taxon>Diplostraca</taxon>
        <taxon>Cladocera</taxon>
        <taxon>Anomopoda</taxon>
        <taxon>Daphniidae</taxon>
        <taxon>Daphnia</taxon>
    </lineage>
</organism>
<keyword evidence="4" id="KW-1185">Reference proteome</keyword>
<dbReference type="PROSITE" id="PS50994">
    <property type="entry name" value="INTEGRASE"/>
    <property type="match status" value="1"/>
</dbReference>
<dbReference type="GO" id="GO:0003676">
    <property type="term" value="F:nucleic acid binding"/>
    <property type="evidence" value="ECO:0007669"/>
    <property type="project" value="InterPro"/>
</dbReference>
<dbReference type="GO" id="GO:0015074">
    <property type="term" value="P:DNA integration"/>
    <property type="evidence" value="ECO:0007669"/>
    <property type="project" value="InterPro"/>
</dbReference>
<sequence length="778" mass="87562">MKEKKTMAYYDTTGFPDRCTNITDAASIESPQKSSLPALSKVVTGHFPAGGELVLGEESAHANKRTLNGQSSVNALNARPRRYLPPAGTATYSLGRSQPTPYGLYDPMGSLQLPACFYSSDEFNHRADAAFSHQPNTVRFVDDLLRFDRSFPAHVQGVCSVLQAAQDTGCMFNSKKFFFTQERVKWVGYIVQHGVIGADPDKLKAIADFCRDFRHFRGNRTSPGSAQPLGTLLRTSNPFIWTPDHEKAFQEAKKALVSPPVLTQFDPQFETMLQTDASIKHGMGYALLQRHGTTWKIVECSFRWCTNPETRYTIVELKLAVVEWSSITSRSSRSWTVRLWTWWTTPNYNDSKNESLRSSSTWFGERVKIIPYLMLSPRAHVSQPSEEDDTVNVDFTSHARYCIVRRIQSVSNKEGSETAPHLRDQLLDNLRSIAATDPAYEELIQAISNGFPSERHHTSANVRQFWAIHRDLSIDDGLVLVSPGRNDARGKRFIGPDFPMTSFFSSKDVNHANKLAQTYLRNQCYWSHRHIASSKAFLPIFFSTGIVLVYIDRLSGWPAVHRWHRDPTAKDIIAAIPENFVDLGMPNRFRSDGGPLFTAGTFQQFLHRSGVALDPSSPHYPQAFSQGLLELRNTPGETGYSPAEIVFSHNLRLILPGPHSSYAPRWKAATMERDHLAAAATRTKVCYDAHAHPLVPLKSERKSAFKTKRENYGRRETDTSYVPSAPQSHTLRPILKEARLHRLATPKTTEPLRIQQPIARHPILPRNAVIVNAEPPIA</sequence>
<dbReference type="GO" id="GO:0071897">
    <property type="term" value="P:DNA biosynthetic process"/>
    <property type="evidence" value="ECO:0007669"/>
    <property type="project" value="UniProtKB-ARBA"/>
</dbReference>
<dbReference type="SUPFAM" id="SSF56672">
    <property type="entry name" value="DNA/RNA polymerases"/>
    <property type="match status" value="1"/>
</dbReference>
<name>A0A164NSI1_9CRUS</name>
<dbReference type="PANTHER" id="PTHR37984:SF5">
    <property type="entry name" value="PROTEIN NYNRIN-LIKE"/>
    <property type="match status" value="1"/>
</dbReference>
<evidence type="ECO:0000313" key="3">
    <source>
        <dbReference type="EMBL" id="KZS06199.1"/>
    </source>
</evidence>
<gene>
    <name evidence="3" type="ORF">APZ42_030391</name>
</gene>
<evidence type="ECO:0000259" key="2">
    <source>
        <dbReference type="PROSITE" id="PS50994"/>
    </source>
</evidence>
<dbReference type="OrthoDB" id="2286242at2759"/>
<dbReference type="Gene3D" id="3.30.420.10">
    <property type="entry name" value="Ribonuclease H-like superfamily/Ribonuclease H"/>
    <property type="match status" value="1"/>
</dbReference>
<dbReference type="InterPro" id="IPR012337">
    <property type="entry name" value="RNaseH-like_sf"/>
</dbReference>
<dbReference type="Proteomes" id="UP000076858">
    <property type="component" value="Unassembled WGS sequence"/>
</dbReference>
<dbReference type="SUPFAM" id="SSF53098">
    <property type="entry name" value="Ribonuclease H-like"/>
    <property type="match status" value="1"/>
</dbReference>
<dbReference type="Gene3D" id="3.30.70.270">
    <property type="match status" value="2"/>
</dbReference>
<dbReference type="PANTHER" id="PTHR37984">
    <property type="entry name" value="PROTEIN CBG26694"/>
    <property type="match status" value="1"/>
</dbReference>
<dbReference type="InterPro" id="IPR041577">
    <property type="entry name" value="RT_RNaseH_2"/>
</dbReference>
<evidence type="ECO:0000256" key="1">
    <source>
        <dbReference type="ARBA" id="ARBA00023268"/>
    </source>
</evidence>
<dbReference type="GO" id="GO:0003824">
    <property type="term" value="F:catalytic activity"/>
    <property type="evidence" value="ECO:0007669"/>
    <property type="project" value="UniProtKB-KW"/>
</dbReference>